<evidence type="ECO:0008006" key="5">
    <source>
        <dbReference type="Google" id="ProtNLM"/>
    </source>
</evidence>
<dbReference type="EMBL" id="JAQQKX010000002">
    <property type="protein sequence ID" value="MDC7682354.1"/>
    <property type="molecule type" value="Genomic_DNA"/>
</dbReference>
<keyword evidence="2" id="KW-0812">Transmembrane</keyword>
<gene>
    <name evidence="3" type="ORF">PQU92_03650</name>
</gene>
<evidence type="ECO:0000256" key="1">
    <source>
        <dbReference type="SAM" id="Coils"/>
    </source>
</evidence>
<reference evidence="3 4" key="1">
    <citation type="submission" date="2023-01" db="EMBL/GenBank/DDBJ databases">
        <title>Novel species of the genus Asticcacaulis isolated from rivers.</title>
        <authorList>
            <person name="Lu H."/>
        </authorList>
    </citation>
    <scope>NUCLEOTIDE SEQUENCE [LARGE SCALE GENOMIC DNA]</scope>
    <source>
        <strain evidence="3 4">BYS171W</strain>
    </source>
</reference>
<evidence type="ECO:0000313" key="4">
    <source>
        <dbReference type="Proteomes" id="UP001214854"/>
    </source>
</evidence>
<evidence type="ECO:0000313" key="3">
    <source>
        <dbReference type="EMBL" id="MDC7682354.1"/>
    </source>
</evidence>
<proteinExistence type="predicted"/>
<organism evidence="3 4">
    <name type="scientific">Asticcacaulis aquaticus</name>
    <dbReference type="NCBI Taxonomy" id="2984212"/>
    <lineage>
        <taxon>Bacteria</taxon>
        <taxon>Pseudomonadati</taxon>
        <taxon>Pseudomonadota</taxon>
        <taxon>Alphaproteobacteria</taxon>
        <taxon>Caulobacterales</taxon>
        <taxon>Caulobacteraceae</taxon>
        <taxon>Asticcacaulis</taxon>
    </lineage>
</organism>
<evidence type="ECO:0000256" key="2">
    <source>
        <dbReference type="SAM" id="Phobius"/>
    </source>
</evidence>
<dbReference type="Proteomes" id="UP001214854">
    <property type="component" value="Unassembled WGS sequence"/>
</dbReference>
<keyword evidence="2" id="KW-1133">Transmembrane helix</keyword>
<accession>A0ABT5HQL1</accession>
<name>A0ABT5HQL1_9CAUL</name>
<protein>
    <recommendedName>
        <fullName evidence="5">DUF883 domain-containing protein</fullName>
    </recommendedName>
</protein>
<feature type="coiled-coil region" evidence="1">
    <location>
        <begin position="13"/>
        <end position="68"/>
    </location>
</feature>
<keyword evidence="2" id="KW-0472">Membrane</keyword>
<comment type="caution">
    <text evidence="3">The sequence shown here is derived from an EMBL/GenBank/DDBJ whole genome shotgun (WGS) entry which is preliminary data.</text>
</comment>
<feature type="transmembrane region" description="Helical" evidence="2">
    <location>
        <begin position="77"/>
        <end position="95"/>
    </location>
</feature>
<keyword evidence="1" id="KW-0175">Coiled coil</keyword>
<dbReference type="RefSeq" id="WP_272746847.1">
    <property type="nucleotide sequence ID" value="NZ_JAQQKX010000002.1"/>
</dbReference>
<keyword evidence="4" id="KW-1185">Reference proteome</keyword>
<sequence>MPDNVKAALDTAAEVTEKKTRSLADALEFLEDKLHVSDSTREKINGTIDRLQDLLEDARDEAQDKTKIVRRQIRRHPGASLAIAAAAGLVVGLLLRRD</sequence>